<dbReference type="GO" id="GO:0005737">
    <property type="term" value="C:cytoplasm"/>
    <property type="evidence" value="ECO:0007669"/>
    <property type="project" value="TreeGrafter"/>
</dbReference>
<keyword evidence="1" id="KW-0479">Metal-binding</keyword>
<evidence type="ECO:0000313" key="4">
    <source>
        <dbReference type="Proteomes" id="UP000192527"/>
    </source>
</evidence>
<feature type="domain" description="Peptidase M20 dimerisation" evidence="2">
    <location>
        <begin position="230"/>
        <end position="312"/>
    </location>
</feature>
<dbReference type="EMBL" id="CP020772">
    <property type="protein sequence ID" value="ARI78614.1"/>
    <property type="molecule type" value="Genomic_DNA"/>
</dbReference>
<dbReference type="InterPro" id="IPR017439">
    <property type="entry name" value="Amidohydrolase"/>
</dbReference>
<feature type="binding site" evidence="1">
    <location>
        <position position="404"/>
    </location>
    <ligand>
        <name>Mn(2+)</name>
        <dbReference type="ChEBI" id="CHEBI:29035"/>
        <label>2</label>
    </ligand>
</feature>
<feature type="binding site" evidence="1">
    <location>
        <position position="207"/>
    </location>
    <ligand>
        <name>Mn(2+)</name>
        <dbReference type="ChEBI" id="CHEBI:29035"/>
        <label>2</label>
    </ligand>
</feature>
<dbReference type="GO" id="GO:0016805">
    <property type="term" value="F:dipeptidase activity"/>
    <property type="evidence" value="ECO:0007669"/>
    <property type="project" value="TreeGrafter"/>
</dbReference>
<dbReference type="PANTHER" id="PTHR30575">
    <property type="entry name" value="PEPTIDASE M20"/>
    <property type="match status" value="1"/>
</dbReference>
<dbReference type="STRING" id="402384.HM131_17985"/>
<proteinExistence type="predicted"/>
<dbReference type="NCBIfam" id="TIGR01891">
    <property type="entry name" value="amidohydrolases"/>
    <property type="match status" value="1"/>
</dbReference>
<organism evidence="3 4">
    <name type="scientific">Halobacillus mangrovi</name>
    <dbReference type="NCBI Taxonomy" id="402384"/>
    <lineage>
        <taxon>Bacteria</taxon>
        <taxon>Bacillati</taxon>
        <taxon>Bacillota</taxon>
        <taxon>Bacilli</taxon>
        <taxon>Bacillales</taxon>
        <taxon>Bacillaceae</taxon>
        <taxon>Halobacillus</taxon>
    </lineage>
</organism>
<sequence>MSIHHEFIQSMQPKLVKWRRHFHRNPELGFMEYETTYAIGKELEALGFTLYIGRDALKSTSRYGVPSSKEIQQHEANVSSSMEESWLQKMNGGHTGLAAVWDTGRIGDHLAFRFDIDALPIEEKADDQHLPYKEGFHSQNPGVMHACGHDGHTAIGLGLAHFIATHTSELNGKFTFLFQPAEEGGRGAKAMTDKGWLNDVDYFYSGHIGIQDLPLGTVAASTKGFLASSKWNVTFKGQSSHAGMKPEDGRNALLAAATAATQLYAIPRHSEGVSRVNVGKLTAGNGRNIISDYGYIELETRGETKSINDYMQKEASRMIRASADMHHVESTIDFVGETEPMVCDDETISTIKESCGSSSMIKHIINTAQVSGSEDASFMMNVVQSHGGKATYMLFGTRLSDNHHSPAFDYEEEVLPVALDTYIHIVKGGHSLE</sequence>
<feature type="binding site" evidence="1">
    <location>
        <position position="147"/>
    </location>
    <ligand>
        <name>Mn(2+)</name>
        <dbReference type="ChEBI" id="CHEBI:29035"/>
        <label>2</label>
    </ligand>
</feature>
<dbReference type="GO" id="GO:0071713">
    <property type="term" value="F:para-aminobenzoyl-glutamate hydrolase activity"/>
    <property type="evidence" value="ECO:0007669"/>
    <property type="project" value="TreeGrafter"/>
</dbReference>
<feature type="binding site" evidence="1">
    <location>
        <position position="183"/>
    </location>
    <ligand>
        <name>Mn(2+)</name>
        <dbReference type="ChEBI" id="CHEBI:29035"/>
        <label>2</label>
    </ligand>
</feature>
<dbReference type="AlphaFoldDB" id="A0A1W5ZZC6"/>
<gene>
    <name evidence="3" type="ORF">HM131_17985</name>
</gene>
<dbReference type="GO" id="GO:0046872">
    <property type="term" value="F:metal ion binding"/>
    <property type="evidence" value="ECO:0007669"/>
    <property type="project" value="UniProtKB-KW"/>
</dbReference>
<dbReference type="InterPro" id="IPR036264">
    <property type="entry name" value="Bact_exopeptidase_dim_dom"/>
</dbReference>
<dbReference type="Gene3D" id="3.40.630.10">
    <property type="entry name" value="Zn peptidases"/>
    <property type="match status" value="2"/>
</dbReference>
<dbReference type="InterPro" id="IPR011650">
    <property type="entry name" value="Peptidase_M20_dimer"/>
</dbReference>
<dbReference type="PANTHER" id="PTHR30575:SF3">
    <property type="entry name" value="PEPTIDASE M20 DIMERISATION DOMAIN-CONTAINING PROTEIN"/>
    <property type="match status" value="1"/>
</dbReference>
<dbReference type="GO" id="GO:0046657">
    <property type="term" value="P:folic acid catabolic process"/>
    <property type="evidence" value="ECO:0007669"/>
    <property type="project" value="TreeGrafter"/>
</dbReference>
<evidence type="ECO:0000256" key="1">
    <source>
        <dbReference type="PIRSR" id="PIRSR005962-1"/>
    </source>
</evidence>
<dbReference type="Proteomes" id="UP000192527">
    <property type="component" value="Chromosome"/>
</dbReference>
<comment type="cofactor">
    <cofactor evidence="1">
        <name>Mn(2+)</name>
        <dbReference type="ChEBI" id="CHEBI:29035"/>
    </cofactor>
    <text evidence="1">The Mn(2+) ion enhances activity.</text>
</comment>
<accession>A0A1W5ZZC6</accession>
<evidence type="ECO:0000313" key="3">
    <source>
        <dbReference type="EMBL" id="ARI78614.1"/>
    </source>
</evidence>
<dbReference type="Pfam" id="PF01546">
    <property type="entry name" value="Peptidase_M20"/>
    <property type="match status" value="1"/>
</dbReference>
<feature type="binding site" evidence="1">
    <location>
        <position position="149"/>
    </location>
    <ligand>
        <name>Mn(2+)</name>
        <dbReference type="ChEBI" id="CHEBI:29035"/>
        <label>2</label>
    </ligand>
</feature>
<dbReference type="InterPro" id="IPR052030">
    <property type="entry name" value="Peptidase_M20/M20A_hydrolases"/>
</dbReference>
<dbReference type="Pfam" id="PF07687">
    <property type="entry name" value="M20_dimer"/>
    <property type="match status" value="1"/>
</dbReference>
<reference evidence="3 4" key="1">
    <citation type="submission" date="2017-04" db="EMBL/GenBank/DDBJ databases">
        <title>The whole genome sequencing and assembly of Halobacillus mangrovi strain.</title>
        <authorList>
            <person name="Lee S.-J."/>
            <person name="Park M.-K."/>
            <person name="Kim J.-Y."/>
            <person name="Lee Y.-J."/>
            <person name="Yi H."/>
            <person name="Bahn Y.-S."/>
            <person name="Kim J.F."/>
            <person name="Lee D.-W."/>
        </authorList>
    </citation>
    <scope>NUCLEOTIDE SEQUENCE [LARGE SCALE GENOMIC DNA]</scope>
    <source>
        <strain evidence="3 4">KTB 131</strain>
    </source>
</reference>
<dbReference type="SUPFAM" id="SSF53187">
    <property type="entry name" value="Zn-dependent exopeptidases"/>
    <property type="match status" value="1"/>
</dbReference>
<dbReference type="KEGG" id="hmn:HM131_17985"/>
<dbReference type="SUPFAM" id="SSF55031">
    <property type="entry name" value="Bacterial exopeptidase dimerisation domain"/>
    <property type="match status" value="1"/>
</dbReference>
<protein>
    <submittedName>
        <fullName evidence="3">Peptidase M20</fullName>
    </submittedName>
</protein>
<keyword evidence="1" id="KW-0464">Manganese</keyword>
<dbReference type="PIRSF" id="PIRSF005962">
    <property type="entry name" value="Pept_M20D_amidohydro"/>
    <property type="match status" value="1"/>
</dbReference>
<dbReference type="InterPro" id="IPR002933">
    <property type="entry name" value="Peptidase_M20"/>
</dbReference>
<keyword evidence="4" id="KW-1185">Reference proteome</keyword>
<evidence type="ECO:0000259" key="2">
    <source>
        <dbReference type="Pfam" id="PF07687"/>
    </source>
</evidence>
<name>A0A1W5ZZC6_9BACI</name>